<accession>A0A423PJ27</accession>
<name>A0A423PJ27_9GAMM</name>
<proteinExistence type="inferred from homology"/>
<dbReference type="InterPro" id="IPR006027">
    <property type="entry name" value="NusB_RsmB_TIM44"/>
</dbReference>
<feature type="domain" description="NusB/RsmB/TIM44" evidence="8">
    <location>
        <begin position="83"/>
        <end position="206"/>
    </location>
</feature>
<dbReference type="HAMAP" id="MF_00073">
    <property type="entry name" value="NusB"/>
    <property type="match status" value="1"/>
</dbReference>
<evidence type="ECO:0000256" key="6">
    <source>
        <dbReference type="HAMAP-Rule" id="MF_00073"/>
    </source>
</evidence>
<dbReference type="GO" id="GO:0003723">
    <property type="term" value="F:RNA binding"/>
    <property type="evidence" value="ECO:0007669"/>
    <property type="project" value="UniProtKB-UniRule"/>
</dbReference>
<comment type="similarity">
    <text evidence="1 6">Belongs to the NusB family.</text>
</comment>
<keyword evidence="2 6" id="KW-0889">Transcription antitermination</keyword>
<dbReference type="NCBIfam" id="TIGR01951">
    <property type="entry name" value="nusB"/>
    <property type="match status" value="1"/>
</dbReference>
<dbReference type="GO" id="GO:0005829">
    <property type="term" value="C:cytosol"/>
    <property type="evidence" value="ECO:0007669"/>
    <property type="project" value="TreeGrafter"/>
</dbReference>
<feature type="compositionally biased region" description="Acidic residues" evidence="7">
    <location>
        <begin position="52"/>
        <end position="66"/>
    </location>
</feature>
<keyword evidence="10" id="KW-1185">Reference proteome</keyword>
<comment type="function">
    <text evidence="6">Involved in transcription antitermination. Required for transcription of ribosomal RNA (rRNA) genes. Binds specifically to the boxA antiterminator sequence of the ribosomal RNA (rrn) operons.</text>
</comment>
<evidence type="ECO:0000313" key="10">
    <source>
        <dbReference type="Proteomes" id="UP000285310"/>
    </source>
</evidence>
<evidence type="ECO:0000313" key="9">
    <source>
        <dbReference type="EMBL" id="ROO25596.1"/>
    </source>
</evidence>
<evidence type="ECO:0000256" key="3">
    <source>
        <dbReference type="ARBA" id="ARBA00022884"/>
    </source>
</evidence>
<dbReference type="InterPro" id="IPR035926">
    <property type="entry name" value="NusB-like_sf"/>
</dbReference>
<evidence type="ECO:0000256" key="1">
    <source>
        <dbReference type="ARBA" id="ARBA00005952"/>
    </source>
</evidence>
<dbReference type="PANTHER" id="PTHR11078">
    <property type="entry name" value="N UTILIZATION SUBSTANCE PROTEIN B-RELATED"/>
    <property type="match status" value="1"/>
</dbReference>
<dbReference type="AlphaFoldDB" id="A0A423PJ27"/>
<protein>
    <recommendedName>
        <fullName evidence="6">Transcription antitermination protein NusB</fullName>
    </recommendedName>
    <alternativeName>
        <fullName evidence="6">Antitermination factor NusB</fullName>
    </alternativeName>
</protein>
<sequence length="223" mass="24228">MPIRNQSLGEAADDDQDKRASTEGEAPARPAAEDQAPADVPETPAIPAEAPPPDDETGDDTGEVTPDELPALPPKMPGGGRIRARMAAVQAVYQWRMSGTEIGELILQFATAGRLRDLDRAYFEMLLRGVVHDVGGLEKVFDTHLSRPAVQLDPVEYAILLLATYELRECPEIPFAAVINEATNLAKIFGATDGHRFVNGVMDAVAHDVRADEIGRSRKRSRH</sequence>
<evidence type="ECO:0000256" key="4">
    <source>
        <dbReference type="ARBA" id="ARBA00023015"/>
    </source>
</evidence>
<organism evidence="9 10">
    <name type="scientific">Salinisphaera japonica YTM-1</name>
    <dbReference type="NCBI Taxonomy" id="1209778"/>
    <lineage>
        <taxon>Bacteria</taxon>
        <taxon>Pseudomonadati</taxon>
        <taxon>Pseudomonadota</taxon>
        <taxon>Gammaproteobacteria</taxon>
        <taxon>Salinisphaerales</taxon>
        <taxon>Salinisphaeraceae</taxon>
        <taxon>Salinisphaera</taxon>
    </lineage>
</organism>
<dbReference type="Gene3D" id="1.10.940.10">
    <property type="entry name" value="NusB-like"/>
    <property type="match status" value="1"/>
</dbReference>
<dbReference type="FunCoup" id="A0A423PJ27">
    <property type="interactions" value="350"/>
</dbReference>
<keyword evidence="3 6" id="KW-0694">RNA-binding</keyword>
<evidence type="ECO:0000256" key="2">
    <source>
        <dbReference type="ARBA" id="ARBA00022814"/>
    </source>
</evidence>
<comment type="caution">
    <text evidence="9">The sequence shown here is derived from an EMBL/GenBank/DDBJ whole genome shotgun (WGS) entry which is preliminary data.</text>
</comment>
<dbReference type="RefSeq" id="WP_245963318.1">
    <property type="nucleotide sequence ID" value="NZ_AYKG01000045.1"/>
</dbReference>
<evidence type="ECO:0000256" key="5">
    <source>
        <dbReference type="ARBA" id="ARBA00023163"/>
    </source>
</evidence>
<feature type="region of interest" description="Disordered" evidence="7">
    <location>
        <begin position="1"/>
        <end position="78"/>
    </location>
</feature>
<evidence type="ECO:0000256" key="7">
    <source>
        <dbReference type="SAM" id="MobiDB-lite"/>
    </source>
</evidence>
<dbReference type="InParanoid" id="A0A423PJ27"/>
<reference evidence="9 10" key="1">
    <citation type="submission" date="2013-10" db="EMBL/GenBank/DDBJ databases">
        <title>Salinisphaera japonica YTM-1 Genome Sequencing.</title>
        <authorList>
            <person name="Lai Q."/>
            <person name="Li C."/>
            <person name="Shao Z."/>
        </authorList>
    </citation>
    <scope>NUCLEOTIDE SEQUENCE [LARGE SCALE GENOMIC DNA]</scope>
    <source>
        <strain evidence="9 10">YTM-1</strain>
    </source>
</reference>
<dbReference type="Pfam" id="PF01029">
    <property type="entry name" value="NusB"/>
    <property type="match status" value="1"/>
</dbReference>
<dbReference type="PANTHER" id="PTHR11078:SF3">
    <property type="entry name" value="ANTITERMINATION NUSB DOMAIN-CONTAINING PROTEIN"/>
    <property type="match status" value="1"/>
</dbReference>
<gene>
    <name evidence="6" type="primary">nusB</name>
    <name evidence="9" type="ORF">SAJA_12410</name>
</gene>
<dbReference type="GO" id="GO:0031564">
    <property type="term" value="P:transcription antitermination"/>
    <property type="evidence" value="ECO:0007669"/>
    <property type="project" value="UniProtKB-KW"/>
</dbReference>
<dbReference type="GO" id="GO:0006353">
    <property type="term" value="P:DNA-templated transcription termination"/>
    <property type="evidence" value="ECO:0007669"/>
    <property type="project" value="UniProtKB-UniRule"/>
</dbReference>
<dbReference type="InterPro" id="IPR011605">
    <property type="entry name" value="NusB_fam"/>
</dbReference>
<keyword evidence="4 6" id="KW-0805">Transcription regulation</keyword>
<dbReference type="Proteomes" id="UP000285310">
    <property type="component" value="Unassembled WGS sequence"/>
</dbReference>
<dbReference type="SUPFAM" id="SSF48013">
    <property type="entry name" value="NusB-like"/>
    <property type="match status" value="1"/>
</dbReference>
<dbReference type="EMBL" id="AYKG01000045">
    <property type="protein sequence ID" value="ROO25596.1"/>
    <property type="molecule type" value="Genomic_DNA"/>
</dbReference>
<evidence type="ECO:0000259" key="8">
    <source>
        <dbReference type="Pfam" id="PF01029"/>
    </source>
</evidence>
<keyword evidence="5 6" id="KW-0804">Transcription</keyword>